<dbReference type="EMBL" id="ML976122">
    <property type="protein sequence ID" value="KAF1937899.1"/>
    <property type="molecule type" value="Genomic_DNA"/>
</dbReference>
<dbReference type="InterPro" id="IPR051606">
    <property type="entry name" value="Polyketide_Oxido-like"/>
</dbReference>
<evidence type="ECO:0000256" key="1">
    <source>
        <dbReference type="ARBA" id="ARBA00038376"/>
    </source>
</evidence>
<comment type="similarity">
    <text evidence="1">Belongs to the avfA family.</text>
</comment>
<dbReference type="InterPro" id="IPR036291">
    <property type="entry name" value="NAD(P)-bd_dom_sf"/>
</dbReference>
<accession>A0A6A5SEJ4</accession>
<dbReference type="OrthoDB" id="10250730at2759"/>
<evidence type="ECO:0000313" key="2">
    <source>
        <dbReference type="EMBL" id="KAF1937899.1"/>
    </source>
</evidence>
<gene>
    <name evidence="2" type="ORF">EJ02DRAFT_447170</name>
</gene>
<reference evidence="2" key="1">
    <citation type="journal article" date="2020" name="Stud. Mycol.">
        <title>101 Dothideomycetes genomes: a test case for predicting lifestyles and emergence of pathogens.</title>
        <authorList>
            <person name="Haridas S."/>
            <person name="Albert R."/>
            <person name="Binder M."/>
            <person name="Bloem J."/>
            <person name="Labutti K."/>
            <person name="Salamov A."/>
            <person name="Andreopoulos B."/>
            <person name="Baker S."/>
            <person name="Barry K."/>
            <person name="Bills G."/>
            <person name="Bluhm B."/>
            <person name="Cannon C."/>
            <person name="Castanera R."/>
            <person name="Culley D."/>
            <person name="Daum C."/>
            <person name="Ezra D."/>
            <person name="Gonzalez J."/>
            <person name="Henrissat B."/>
            <person name="Kuo A."/>
            <person name="Liang C."/>
            <person name="Lipzen A."/>
            <person name="Lutzoni F."/>
            <person name="Magnuson J."/>
            <person name="Mondo S."/>
            <person name="Nolan M."/>
            <person name="Ohm R."/>
            <person name="Pangilinan J."/>
            <person name="Park H.-J."/>
            <person name="Ramirez L."/>
            <person name="Alfaro M."/>
            <person name="Sun H."/>
            <person name="Tritt A."/>
            <person name="Yoshinaga Y."/>
            <person name="Zwiers L.-H."/>
            <person name="Turgeon B."/>
            <person name="Goodwin S."/>
            <person name="Spatafora J."/>
            <person name="Crous P."/>
            <person name="Grigoriev I."/>
        </authorList>
    </citation>
    <scope>NUCLEOTIDE SEQUENCE</scope>
    <source>
        <strain evidence="2">CBS 161.51</strain>
    </source>
</reference>
<dbReference type="AlphaFoldDB" id="A0A6A5SEJ4"/>
<protein>
    <recommendedName>
        <fullName evidence="4">NAD(P)-binding domain-containing protein</fullName>
    </recommendedName>
</protein>
<dbReference type="PANTHER" id="PTHR43355:SF2">
    <property type="entry name" value="FLAVIN REDUCTASE (NADPH)"/>
    <property type="match status" value="1"/>
</dbReference>
<dbReference type="SUPFAM" id="SSF51735">
    <property type="entry name" value="NAD(P)-binding Rossmann-fold domains"/>
    <property type="match status" value="1"/>
</dbReference>
<sequence length="285" mass="31214">MNSANPLRVGVIGPAGCGGSLELLNRGNTVIRLSCNLAKLSKHARYIPRPVDMDKISVEELAQHLEGVDFVVSEYGSGAVTSVYMQFLETVRKLILAYKLSPASYFLFVGGAESLHVPGTATCCADNPDFFLAYRRAILNSLAHVAYVEERFGSMGAPLRRYREARMASDEPGKATEEEKEVVKEYEKEISAKDDSSSDFIKAARTAYMFFDGNQSFRWGFVSPSALYRPGKRTGKQGKDIFEGRLTGISVADLAIVIADEVEQQKLDIPAAAYLKLDVFEGGSA</sequence>
<evidence type="ECO:0000313" key="3">
    <source>
        <dbReference type="Proteomes" id="UP000800038"/>
    </source>
</evidence>
<proteinExistence type="inferred from homology"/>
<dbReference type="GO" id="GO:0016646">
    <property type="term" value="F:oxidoreductase activity, acting on the CH-NH group of donors, NAD or NADP as acceptor"/>
    <property type="evidence" value="ECO:0007669"/>
    <property type="project" value="TreeGrafter"/>
</dbReference>
<organism evidence="2 3">
    <name type="scientific">Clathrospora elynae</name>
    <dbReference type="NCBI Taxonomy" id="706981"/>
    <lineage>
        <taxon>Eukaryota</taxon>
        <taxon>Fungi</taxon>
        <taxon>Dikarya</taxon>
        <taxon>Ascomycota</taxon>
        <taxon>Pezizomycotina</taxon>
        <taxon>Dothideomycetes</taxon>
        <taxon>Pleosporomycetidae</taxon>
        <taxon>Pleosporales</taxon>
        <taxon>Diademaceae</taxon>
        <taxon>Clathrospora</taxon>
    </lineage>
</organism>
<dbReference type="PANTHER" id="PTHR43355">
    <property type="entry name" value="FLAVIN REDUCTASE (NADPH)"/>
    <property type="match status" value="1"/>
</dbReference>
<dbReference type="Proteomes" id="UP000800038">
    <property type="component" value="Unassembled WGS sequence"/>
</dbReference>
<evidence type="ECO:0008006" key="4">
    <source>
        <dbReference type="Google" id="ProtNLM"/>
    </source>
</evidence>
<keyword evidence="3" id="KW-1185">Reference proteome</keyword>
<dbReference type="Gene3D" id="3.40.50.720">
    <property type="entry name" value="NAD(P)-binding Rossmann-like Domain"/>
    <property type="match status" value="1"/>
</dbReference>
<name>A0A6A5SEJ4_9PLEO</name>